<dbReference type="InterPro" id="IPR051201">
    <property type="entry name" value="Chloro_Bact_Ser_Proteases"/>
</dbReference>
<accession>A0ABT1ZIR2</accession>
<dbReference type="Pfam" id="PF17820">
    <property type="entry name" value="PDZ_6"/>
    <property type="match status" value="1"/>
</dbReference>
<dbReference type="GO" id="GO:0006508">
    <property type="term" value="P:proteolysis"/>
    <property type="evidence" value="ECO:0007669"/>
    <property type="project" value="UniProtKB-KW"/>
</dbReference>
<evidence type="ECO:0000313" key="6">
    <source>
        <dbReference type="Proteomes" id="UP001205337"/>
    </source>
</evidence>
<evidence type="ECO:0000256" key="2">
    <source>
        <dbReference type="ARBA" id="ARBA00022670"/>
    </source>
</evidence>
<dbReference type="Proteomes" id="UP001205337">
    <property type="component" value="Unassembled WGS sequence"/>
</dbReference>
<proteinExistence type="inferred from homology"/>
<protein>
    <submittedName>
        <fullName evidence="5">S1C family serine protease</fullName>
    </submittedName>
</protein>
<comment type="similarity">
    <text evidence="1">Belongs to the peptidase S1C family.</text>
</comment>
<name>A0ABT1ZIR2_9MICO</name>
<evidence type="ECO:0000259" key="4">
    <source>
        <dbReference type="PROSITE" id="PS50106"/>
    </source>
</evidence>
<evidence type="ECO:0000256" key="1">
    <source>
        <dbReference type="ARBA" id="ARBA00010541"/>
    </source>
</evidence>
<sequence length="507" mass="52216">MSSQHHHAALRRLAAAGAIITASAAALSGCSLIPGLGGGGSSAVGFDDVQSATVYIKGQGTFIEPGTLDSSEYGWVGSGFILTSDGLAMTNNHVVVGAGTLSGYLGGDPDKEVKVKVLGASECLDLAVVQLEGADFPHLAWHQGEIKTGLDVYSAGYPFGAAEEFTLTRGIVSKNDFAFDTQWASLAHVIEHDARIRGGNSGGPLIDPAGAVVGVNYAGNDSLDYNYAIHRDVAQEAFTALSKGERVSSIGINAQAWQSDDGSLAGIWVQSVQAGGPADVAGVQPGDLIYKLGGVSVGQDGTLADYCKVLDTQGVDATIDVDVYRPADDALLTGQINGKELAVTQTGVLGGDGGTASGGFTTVQDDAGVLSIDVPSEWSQVDGSSLSDGNGGTYYSVSASADLAGFQSSFNTSGMQLIAGDASITPQDALAQFDFSSACTPITTAQSYDDGYYTGLYSDYDCGGTYELVLATQDYNGTATVVLVAQLNTDYEKDTVLSQMLNTFQLL</sequence>
<dbReference type="Pfam" id="PF13365">
    <property type="entry name" value="Trypsin_2"/>
    <property type="match status" value="1"/>
</dbReference>
<keyword evidence="6" id="KW-1185">Reference proteome</keyword>
<dbReference type="InterPro" id="IPR001478">
    <property type="entry name" value="PDZ"/>
</dbReference>
<organism evidence="5 6">
    <name type="scientific">Protaetiibacter mangrovi</name>
    <dbReference type="NCBI Taxonomy" id="2970926"/>
    <lineage>
        <taxon>Bacteria</taxon>
        <taxon>Bacillati</taxon>
        <taxon>Actinomycetota</taxon>
        <taxon>Actinomycetes</taxon>
        <taxon>Micrococcales</taxon>
        <taxon>Microbacteriaceae</taxon>
        <taxon>Protaetiibacter</taxon>
    </lineage>
</organism>
<dbReference type="PANTHER" id="PTHR43343:SF3">
    <property type="entry name" value="PROTEASE DO-LIKE 8, CHLOROPLASTIC"/>
    <property type="match status" value="1"/>
</dbReference>
<dbReference type="InterPro" id="IPR043504">
    <property type="entry name" value="Peptidase_S1_PA_chymotrypsin"/>
</dbReference>
<dbReference type="Gene3D" id="2.40.10.10">
    <property type="entry name" value="Trypsin-like serine proteases"/>
    <property type="match status" value="2"/>
</dbReference>
<feature type="domain" description="PDZ" evidence="4">
    <location>
        <begin position="238"/>
        <end position="297"/>
    </location>
</feature>
<evidence type="ECO:0000256" key="3">
    <source>
        <dbReference type="ARBA" id="ARBA00022801"/>
    </source>
</evidence>
<dbReference type="SUPFAM" id="SSF50494">
    <property type="entry name" value="Trypsin-like serine proteases"/>
    <property type="match status" value="1"/>
</dbReference>
<dbReference type="PANTHER" id="PTHR43343">
    <property type="entry name" value="PEPTIDASE S12"/>
    <property type="match status" value="1"/>
</dbReference>
<keyword evidence="2 5" id="KW-0645">Protease</keyword>
<dbReference type="RefSeq" id="WP_258799792.1">
    <property type="nucleotide sequence ID" value="NZ_JANTHX010000008.1"/>
</dbReference>
<comment type="caution">
    <text evidence="5">The sequence shown here is derived from an EMBL/GenBank/DDBJ whole genome shotgun (WGS) entry which is preliminary data.</text>
</comment>
<dbReference type="Gene3D" id="2.30.42.10">
    <property type="match status" value="1"/>
</dbReference>
<dbReference type="EMBL" id="JANTHX010000008">
    <property type="protein sequence ID" value="MCS0500606.1"/>
    <property type="molecule type" value="Genomic_DNA"/>
</dbReference>
<reference evidence="5 6" key="1">
    <citation type="submission" date="2022-08" db="EMBL/GenBank/DDBJ databases">
        <authorList>
            <person name="Li F."/>
        </authorList>
    </citation>
    <scope>NUCLEOTIDE SEQUENCE [LARGE SCALE GENOMIC DNA]</scope>
    <source>
        <strain evidence="5 6">10F1B-8-1</strain>
    </source>
</reference>
<gene>
    <name evidence="5" type="ORF">NUH29_13725</name>
</gene>
<dbReference type="GO" id="GO:0008233">
    <property type="term" value="F:peptidase activity"/>
    <property type="evidence" value="ECO:0007669"/>
    <property type="project" value="UniProtKB-KW"/>
</dbReference>
<dbReference type="InterPro" id="IPR001940">
    <property type="entry name" value="Peptidase_S1C"/>
</dbReference>
<dbReference type="SUPFAM" id="SSF50156">
    <property type="entry name" value="PDZ domain-like"/>
    <property type="match status" value="1"/>
</dbReference>
<dbReference type="InterPro" id="IPR009003">
    <property type="entry name" value="Peptidase_S1_PA"/>
</dbReference>
<keyword evidence="3" id="KW-0378">Hydrolase</keyword>
<dbReference type="InterPro" id="IPR036034">
    <property type="entry name" value="PDZ_sf"/>
</dbReference>
<dbReference type="PRINTS" id="PR00834">
    <property type="entry name" value="PROTEASES2C"/>
</dbReference>
<dbReference type="InterPro" id="IPR041489">
    <property type="entry name" value="PDZ_6"/>
</dbReference>
<dbReference type="SMART" id="SM00228">
    <property type="entry name" value="PDZ"/>
    <property type="match status" value="1"/>
</dbReference>
<dbReference type="PROSITE" id="PS50106">
    <property type="entry name" value="PDZ"/>
    <property type="match status" value="1"/>
</dbReference>
<evidence type="ECO:0000313" key="5">
    <source>
        <dbReference type="EMBL" id="MCS0500606.1"/>
    </source>
</evidence>